<gene>
    <name evidence="21" type="ORF">NEOLI_002410</name>
</gene>
<comment type="similarity">
    <text evidence="2 13">Belongs to the glycosyl hydrolase 63 family.</text>
</comment>
<evidence type="ECO:0000256" key="10">
    <source>
        <dbReference type="ARBA" id="ARBA00023295"/>
    </source>
</evidence>
<keyword evidence="7" id="KW-1133">Transmembrane helix</keyword>
<comment type="pathway">
    <text evidence="14">Glycan metabolism; N-glycan degradation.</text>
</comment>
<feature type="domain" description="Glycosyl hydrolase family 63 C-terminal" evidence="18">
    <location>
        <begin position="287"/>
        <end position="800"/>
    </location>
</feature>
<keyword evidence="10 13" id="KW-0326">Glycosidase</keyword>
<accession>A0A1U7LI93</accession>
<keyword evidence="9 14" id="KW-0325">Glycoprotein</keyword>
<protein>
    <recommendedName>
        <fullName evidence="11 13">Mannosyl-oligosaccharide glucosidase</fullName>
        <ecNumber evidence="11 13">3.2.1.106</ecNumber>
    </recommendedName>
    <alternativeName>
        <fullName evidence="14">Glucosidase I</fullName>
    </alternativeName>
</protein>
<evidence type="ECO:0000256" key="12">
    <source>
        <dbReference type="ARBA" id="ARBA00052431"/>
    </source>
</evidence>
<evidence type="ECO:0000313" key="22">
    <source>
        <dbReference type="Proteomes" id="UP000186594"/>
    </source>
</evidence>
<evidence type="ECO:0000256" key="7">
    <source>
        <dbReference type="ARBA" id="ARBA00022989"/>
    </source>
</evidence>
<evidence type="ECO:0000256" key="16">
    <source>
        <dbReference type="SAM" id="MobiDB-lite"/>
    </source>
</evidence>
<feature type="chain" id="PRO_5012572468" description="Mannosyl-oligosaccharide glucosidase" evidence="17">
    <location>
        <begin position="16"/>
        <end position="1102"/>
    </location>
</feature>
<dbReference type="STRING" id="1198029.A0A1U7LI93"/>
<comment type="catalytic activity">
    <reaction evidence="12 13">
        <text>N(4)-(alpha-D-Glc-(1-&gt;2)-alpha-D-Glc-(1-&gt;3)-alpha-D-Glc-(1-&gt;3)-alpha-D-Man-(1-&gt;2)-alpha-D-Man-(1-&gt;2)-alpha-D-Man-(1-&gt;3)-[alpha-D-Man-(1-&gt;2)-alpha-D-Man-(1-&gt;3)-[alpha-D-Man-(1-&gt;2)-alpha-D-Man-(1-&gt;6)]-alpha-D-Man-(1-&gt;6)]-beta-D-Man-(1-&gt;4)-beta-D-GlcNAc-(1-&gt;4)-beta-D-GlcNAc)-L-asparaginyl-[protein] + H2O = N(4)-(alpha-D-Glc-(1-&gt;3)-alpha-D-Glc-(1-&gt;3)-alpha-D-Man-(1-&gt;2)-alpha-D-Man-(1-&gt;2)-alpha-D-Man-(1-&gt;3)-[alpha-D-Man-(1-&gt;2)-alpha-D-Man-(1-&gt;3)-[alpha-D-Man-(1-&gt;2)-alpha-D-Man-(1-&gt;6)]-alpha-D-Man-(1-&gt;6)]-beta-D-Man-(1-&gt;4)-beta-D-GlcNAc-(1-&gt;4)-beta-D-GlcNAc)-L-asparaginyl-[protein] + beta-D-glucose</text>
        <dbReference type="Rhea" id="RHEA:55988"/>
        <dbReference type="Rhea" id="RHEA-COMP:12806"/>
        <dbReference type="Rhea" id="RHEA-COMP:14355"/>
        <dbReference type="ChEBI" id="CHEBI:15377"/>
        <dbReference type="ChEBI" id="CHEBI:15903"/>
        <dbReference type="ChEBI" id="CHEBI:59082"/>
        <dbReference type="ChEBI" id="CHEBI:132537"/>
        <dbReference type="EC" id="3.2.1.106"/>
    </reaction>
</comment>
<name>A0A1U7LI93_NEOID</name>
<keyword evidence="15" id="KW-0175">Coiled coil</keyword>
<organism evidence="21 22">
    <name type="scientific">Neolecta irregularis (strain DAH-3)</name>
    <dbReference type="NCBI Taxonomy" id="1198029"/>
    <lineage>
        <taxon>Eukaryota</taxon>
        <taxon>Fungi</taxon>
        <taxon>Dikarya</taxon>
        <taxon>Ascomycota</taxon>
        <taxon>Taphrinomycotina</taxon>
        <taxon>Neolectales</taxon>
        <taxon>Neolectaceae</taxon>
        <taxon>Neolecta</taxon>
    </lineage>
</organism>
<dbReference type="EMBL" id="LXFE01003415">
    <property type="protein sequence ID" value="OLL22364.1"/>
    <property type="molecule type" value="Genomic_DNA"/>
</dbReference>
<keyword evidence="3" id="KW-0812">Transmembrane</keyword>
<evidence type="ECO:0000256" key="8">
    <source>
        <dbReference type="ARBA" id="ARBA00023136"/>
    </source>
</evidence>
<dbReference type="GO" id="GO:0004573">
    <property type="term" value="F:Glc3Man9GlcNAc2 oligosaccharide glucosidase activity"/>
    <property type="evidence" value="ECO:0007669"/>
    <property type="project" value="UniProtKB-UniRule"/>
</dbReference>
<keyword evidence="5 13" id="KW-0256">Endoplasmic reticulum</keyword>
<dbReference type="Gene3D" id="2.70.98.110">
    <property type="entry name" value="Glycosyl hydrolase family 63, N-terminal domain"/>
    <property type="match status" value="1"/>
</dbReference>
<dbReference type="InterPro" id="IPR012341">
    <property type="entry name" value="6hp_glycosidase-like_sf"/>
</dbReference>
<dbReference type="OrthoDB" id="410058at2759"/>
<comment type="subcellular location">
    <subcellularLocation>
        <location evidence="1 13">Endoplasmic reticulum membrane</location>
        <topology evidence="1 13">Single-pass type II membrane protein</topology>
    </subcellularLocation>
</comment>
<dbReference type="Pfam" id="PF10159">
    <property type="entry name" value="MMtag"/>
    <property type="match status" value="1"/>
</dbReference>
<dbReference type="Proteomes" id="UP000186594">
    <property type="component" value="Unassembled WGS sequence"/>
</dbReference>
<dbReference type="InterPro" id="IPR031335">
    <property type="entry name" value="Glyco_hydro_63_C"/>
</dbReference>
<dbReference type="GO" id="GO:0006488">
    <property type="term" value="P:dolichol-linked oligosaccharide biosynthetic process"/>
    <property type="evidence" value="ECO:0007669"/>
    <property type="project" value="EnsemblFungi"/>
</dbReference>
<dbReference type="Pfam" id="PF03200">
    <property type="entry name" value="Glyco_hydro_63"/>
    <property type="match status" value="1"/>
</dbReference>
<evidence type="ECO:0000256" key="3">
    <source>
        <dbReference type="ARBA" id="ARBA00022692"/>
    </source>
</evidence>
<reference evidence="21 22" key="1">
    <citation type="submission" date="2016-04" db="EMBL/GenBank/DDBJ databases">
        <title>Evolutionary innovation and constraint leading to complex multicellularity in the Ascomycota.</title>
        <authorList>
            <person name="Cisse O."/>
            <person name="Nguyen A."/>
            <person name="Hewitt D.A."/>
            <person name="Jedd G."/>
            <person name="Stajich J.E."/>
        </authorList>
    </citation>
    <scope>NUCLEOTIDE SEQUENCE [LARGE SCALE GENOMIC DNA]</scope>
    <source>
        <strain evidence="21 22">DAH-3</strain>
    </source>
</reference>
<dbReference type="InterPro" id="IPR031631">
    <property type="entry name" value="Glyco_hydro_63N"/>
</dbReference>
<evidence type="ECO:0000256" key="2">
    <source>
        <dbReference type="ARBA" id="ARBA00010833"/>
    </source>
</evidence>
<keyword evidence="4 13" id="KW-0378">Hydrolase</keyword>
<feature type="domain" description="Multiple myeloma tumor-associated protein 2-like N-terminal" evidence="19">
    <location>
        <begin position="829"/>
        <end position="906"/>
    </location>
</feature>
<keyword evidence="8" id="KW-0472">Membrane</keyword>
<evidence type="ECO:0000256" key="14">
    <source>
        <dbReference type="RuleBase" id="RU369107"/>
    </source>
</evidence>
<keyword evidence="22" id="KW-1185">Reference proteome</keyword>
<evidence type="ECO:0000256" key="6">
    <source>
        <dbReference type="ARBA" id="ARBA00022968"/>
    </source>
</evidence>
<feature type="region of interest" description="Disordered" evidence="16">
    <location>
        <begin position="923"/>
        <end position="952"/>
    </location>
</feature>
<dbReference type="InterPro" id="IPR038518">
    <property type="entry name" value="Glyco_hydro_63N_sf"/>
</dbReference>
<evidence type="ECO:0000256" key="15">
    <source>
        <dbReference type="SAM" id="Coils"/>
    </source>
</evidence>
<evidence type="ECO:0000256" key="13">
    <source>
        <dbReference type="RuleBase" id="RU368089"/>
    </source>
</evidence>
<comment type="caution">
    <text evidence="21">The sequence shown here is derived from an EMBL/GenBank/DDBJ whole genome shotgun (WGS) entry which is preliminary data.</text>
</comment>
<evidence type="ECO:0000259" key="19">
    <source>
        <dbReference type="Pfam" id="PF10159"/>
    </source>
</evidence>
<dbReference type="GO" id="GO:0009311">
    <property type="term" value="P:oligosaccharide metabolic process"/>
    <property type="evidence" value="ECO:0007669"/>
    <property type="project" value="UniProtKB-UniRule"/>
</dbReference>
<dbReference type="GO" id="GO:0098553">
    <property type="term" value="C:lumenal side of endoplasmic reticulum membrane"/>
    <property type="evidence" value="ECO:0007669"/>
    <property type="project" value="EnsemblFungi"/>
</dbReference>
<feature type="compositionally biased region" description="Basic and acidic residues" evidence="16">
    <location>
        <begin position="983"/>
        <end position="1058"/>
    </location>
</feature>
<dbReference type="EC" id="3.2.1.106" evidence="11 13"/>
<evidence type="ECO:0000256" key="4">
    <source>
        <dbReference type="ARBA" id="ARBA00022801"/>
    </source>
</evidence>
<dbReference type="PANTHER" id="PTHR10412:SF11">
    <property type="entry name" value="MANNOSYL-OLIGOSACCHARIDE GLUCOSIDASE"/>
    <property type="match status" value="1"/>
</dbReference>
<sequence length="1102" mass="128225">MSCIWVLLFSALVIAQQHLSTESLLSAVAKAQNDSLLWGPYRPQLYAGFRPRIPKSLLTGIMWANVDDMGSINDIRHTCEQSHDILGYGWDEFDPRTGGIQRIRDVGMGVDIETEFVKVSGGSRGGHWALRVRGTPRDNEGLGNLEITSAGNSNGIEGPVEIVGSAPILGDFSFEITTGPDSNKYPQPQHDSSKLVNLQNTQFASIQVPGNVIWKAKDLLFSEISFVFQRLEKRYGKEKLPPAAILYTLPNKKDPLANLHFTQKTFQGSFQFDILYSSLSFGEQRMTSKRLDNQLEHLDFSFKDHFEKTFPLKEPYTSLSYRQFAQSLFSNLIGGIGYFHGDSLVGKIIDDDEEEEFWEQARAGEGVDGGDSKRAEEKELFTSIPSRPFFPRGFYWDEGFHLLPIGLWDIDLSLEIIKSWFGLMDQDGWIAREQILGEEARSKVPPEFQIQYPHYANPPTLILAVNQFLQQLDEAEKEKEEKQAMEYEFESSRQQVLEESQIPWSTLSSAHIKYPVLATEYLQSLYPKLKQHYYWFRKSQIGDIRTWEREAFSLKEGYRWRGRTPDHCFTSGLDDYPRAKPPHIGELHVDLISWMGMFTRMLMRIAEKLGQSDDVEEFKKIEESIIRNIDDLHWSEKDQAYCDSTIDEYEESILVCHKGYLSLFPMLLGLLPADSPHLGAILLFMSDPEEIWSPYGLRSLSKKDPHFSQGENYWRGPVWININFLALSSLKKNYIDVDGPFRETASRIYNELRENVIQNIFNEWERTGFAWEQYDQETGRGQRSFPFTGWTSMVIMIMAEKQTSLHHELARLLTTTHQMDLRQGPVRGGNRGGQGLFKWDDIKEDKHRENYLGHSLKAPMGRWQKGKDLEWFNKKKDGNLSKEEIRREEIRKIKEAEEDALAEALGFKVTRKKEGNVDQEEIAKAIKTTEKDDDLENETLKEEDNQGLGFHGGLHRYRIQNIDESELTERQDGTRGGLGGLEYSRRDEKERRSRRRDDDNQDRSRERIHKDDDRGRMHHGDSRVGRHRDDSRERRHRDEGNREKRPRDDDTREKKQSRSQDYYQSSRQEDPHRQHRERKRDYSPEARQQQKSSRHRHHRDDY</sequence>
<dbReference type="SUPFAM" id="SSF48208">
    <property type="entry name" value="Six-hairpin glycosidases"/>
    <property type="match status" value="1"/>
</dbReference>
<dbReference type="AlphaFoldDB" id="A0A1U7LI93"/>
<dbReference type="Pfam" id="PF16923">
    <property type="entry name" value="Glyco_hydro_63N"/>
    <property type="match status" value="1"/>
</dbReference>
<evidence type="ECO:0000256" key="1">
    <source>
        <dbReference type="ARBA" id="ARBA00004648"/>
    </source>
</evidence>
<dbReference type="InterPro" id="IPR008928">
    <property type="entry name" value="6-hairpin_glycosidase_sf"/>
</dbReference>
<dbReference type="Gene3D" id="1.50.10.10">
    <property type="match status" value="1"/>
</dbReference>
<evidence type="ECO:0000256" key="9">
    <source>
        <dbReference type="ARBA" id="ARBA00023180"/>
    </source>
</evidence>
<evidence type="ECO:0000259" key="20">
    <source>
        <dbReference type="Pfam" id="PF16923"/>
    </source>
</evidence>
<dbReference type="FunFam" id="1.50.10.10:FF:000027">
    <property type="entry name" value="Probable mannosyl-oligosaccharide glucosidase"/>
    <property type="match status" value="1"/>
</dbReference>
<dbReference type="OMA" id="FNWYNTT"/>
<feature type="compositionally biased region" description="Basic residues" evidence="16">
    <location>
        <begin position="1092"/>
        <end position="1102"/>
    </location>
</feature>
<dbReference type="PANTHER" id="PTHR10412">
    <property type="entry name" value="MANNOSYL-OLIGOSACCHARIDE GLUCOSIDASE"/>
    <property type="match status" value="1"/>
</dbReference>
<keyword evidence="17" id="KW-0732">Signal</keyword>
<proteinExistence type="inferred from homology"/>
<evidence type="ECO:0000256" key="5">
    <source>
        <dbReference type="ARBA" id="ARBA00022824"/>
    </source>
</evidence>
<evidence type="ECO:0000259" key="18">
    <source>
        <dbReference type="Pfam" id="PF03200"/>
    </source>
</evidence>
<feature type="signal peptide" evidence="17">
    <location>
        <begin position="1"/>
        <end position="15"/>
    </location>
</feature>
<evidence type="ECO:0000313" key="21">
    <source>
        <dbReference type="EMBL" id="OLL22364.1"/>
    </source>
</evidence>
<feature type="region of interest" description="Disordered" evidence="16">
    <location>
        <begin position="965"/>
        <end position="1102"/>
    </location>
</feature>
<dbReference type="InterPro" id="IPR004888">
    <property type="entry name" value="Glycoside_hydrolase_63"/>
</dbReference>
<comment type="function">
    <text evidence="13">Cleaves the distal alpha 1,2-linked glucose residue from the Glc(3)Man(9)GlcNAc(2) oligosaccharide precursor.</text>
</comment>
<dbReference type="InterPro" id="IPR019315">
    <property type="entry name" value="MMTA2_N"/>
</dbReference>
<evidence type="ECO:0000256" key="17">
    <source>
        <dbReference type="SAM" id="SignalP"/>
    </source>
</evidence>
<feature type="coiled-coil region" evidence="15">
    <location>
        <begin position="465"/>
        <end position="495"/>
    </location>
</feature>
<evidence type="ECO:0000256" key="11">
    <source>
        <dbReference type="ARBA" id="ARBA00038888"/>
    </source>
</evidence>
<feature type="domain" description="Glycosyl hydrolase family 63 N-terminal" evidence="20">
    <location>
        <begin position="35"/>
        <end position="244"/>
    </location>
</feature>
<keyword evidence="6" id="KW-0735">Signal-anchor</keyword>